<dbReference type="Gene3D" id="3.40.720.10">
    <property type="entry name" value="Alkaline Phosphatase, subunit A"/>
    <property type="match status" value="1"/>
</dbReference>
<name>A0A7X6HFS5_9MICC</name>
<sequence length="410" mass="43741">MPGTVPSLQEPLPAPPGYGRDSIADVFTSAAAALGLDSFPNALGLPAARRVCVVMVDGLGKALLKQRGGHAPFLRKCLENSRTLGSAFPSTTAASLASLGTGLEPGRHGMVGYDVLDPQQDKVVNQLGSWDDGVDPLRWQPNPTVLEQVAAEVPVVTVSLPQFAASGMTRAALRGGAFVPASSGHARTGAAAEQLAGQDKMLMYLYFNELDKAGHRHGCGSVQWGHALEELDSDMRRLSAHLPADTLLLLTADHGMLDVAPEHRIDFSADPALTAGLRHTAGEPRMLHLYFEPDASAAHREQLLRAWQSAYGRRAWILTRDEAVAHGLFGRVEPAVMPRIGDVLVAAREPLALYDMRRLPASALELVGQHGSLTRAERDVPLLTLAHTGRGGSSGHLVGTKTARKGRTRH</sequence>
<dbReference type="PANTHER" id="PTHR10151">
    <property type="entry name" value="ECTONUCLEOTIDE PYROPHOSPHATASE/PHOSPHODIESTERASE"/>
    <property type="match status" value="1"/>
</dbReference>
<dbReference type="InterPro" id="IPR002591">
    <property type="entry name" value="Phosphodiest/P_Trfase"/>
</dbReference>
<dbReference type="EMBL" id="JAAZSQ010000008">
    <property type="protein sequence ID" value="NKX54887.1"/>
    <property type="molecule type" value="Genomic_DNA"/>
</dbReference>
<comment type="caution">
    <text evidence="2">The sequence shown here is derived from an EMBL/GenBank/DDBJ whole genome shotgun (WGS) entry which is preliminary data.</text>
</comment>
<proteinExistence type="predicted"/>
<dbReference type="Proteomes" id="UP000544090">
    <property type="component" value="Unassembled WGS sequence"/>
</dbReference>
<dbReference type="InterPro" id="IPR017850">
    <property type="entry name" value="Alkaline_phosphatase_core_sf"/>
</dbReference>
<protein>
    <submittedName>
        <fullName evidence="2">Alkaline phosphatase family protein</fullName>
    </submittedName>
</protein>
<dbReference type="Pfam" id="PF01663">
    <property type="entry name" value="Phosphodiest"/>
    <property type="match status" value="1"/>
</dbReference>
<dbReference type="RefSeq" id="WP_168486232.1">
    <property type="nucleotide sequence ID" value="NZ_JAAZSQ010000008.1"/>
</dbReference>
<evidence type="ECO:0000313" key="2">
    <source>
        <dbReference type="EMBL" id="NKX54887.1"/>
    </source>
</evidence>
<dbReference type="PANTHER" id="PTHR10151:SF120">
    <property type="entry name" value="BIS(5'-ADENOSYL)-TRIPHOSPHATASE"/>
    <property type="match status" value="1"/>
</dbReference>
<evidence type="ECO:0000256" key="1">
    <source>
        <dbReference type="SAM" id="MobiDB-lite"/>
    </source>
</evidence>
<dbReference type="SUPFAM" id="SSF53649">
    <property type="entry name" value="Alkaline phosphatase-like"/>
    <property type="match status" value="1"/>
</dbReference>
<accession>A0A7X6HFS5</accession>
<feature type="region of interest" description="Disordered" evidence="1">
    <location>
        <begin position="390"/>
        <end position="410"/>
    </location>
</feature>
<reference evidence="2 3" key="1">
    <citation type="submission" date="2020-04" db="EMBL/GenBank/DDBJ databases">
        <title>Arthrobacter sp. nov.</title>
        <authorList>
            <person name="Liu S."/>
        </authorList>
    </citation>
    <scope>NUCLEOTIDE SEQUENCE [LARGE SCALE GENOMIC DNA]</scope>
    <source>
        <strain evidence="2 3">E918</strain>
    </source>
</reference>
<dbReference type="AlphaFoldDB" id="A0A7X6HFS5"/>
<keyword evidence="3" id="KW-1185">Reference proteome</keyword>
<gene>
    <name evidence="2" type="ORF">HGG74_10110</name>
</gene>
<organism evidence="2 3">
    <name type="scientific">Arthrobacter mobilis</name>
    <dbReference type="NCBI Taxonomy" id="2724944"/>
    <lineage>
        <taxon>Bacteria</taxon>
        <taxon>Bacillati</taxon>
        <taxon>Actinomycetota</taxon>
        <taxon>Actinomycetes</taxon>
        <taxon>Micrococcales</taxon>
        <taxon>Micrococcaceae</taxon>
        <taxon>Arthrobacter</taxon>
    </lineage>
</organism>
<evidence type="ECO:0000313" key="3">
    <source>
        <dbReference type="Proteomes" id="UP000544090"/>
    </source>
</evidence>
<dbReference type="GO" id="GO:0016787">
    <property type="term" value="F:hydrolase activity"/>
    <property type="evidence" value="ECO:0007669"/>
    <property type="project" value="UniProtKB-ARBA"/>
</dbReference>